<keyword evidence="4" id="KW-1185">Reference proteome</keyword>
<name>A0A172ZLZ3_9BACL</name>
<sequence length="281" mass="32741">MVIKFTIRDDLSGLIIGHCKDILGLDGEIHTSEEMKFHELQLKEFIFTTEFKSYLSKSKESISRLIYISITKPNDESIGEIPFFIFDNIYYHRSGFLNETDDIVWTGSLGRIVSPEELYIWNRWIEAVPAQRNEWADLSEKQRRAWLQVVRNYVANQRSYQRKGSNFMLEGKDIIDYSSFFCALGEAIHGPGGYYGFDINSMIDCFHGDYGAQAPFTLIWKDHQIAREALDQYAWLKEIKAKQIEDRKLLTESVFEEVGDRPLFDALLETAKSYNVNVWLQ</sequence>
<feature type="domain" description="Barstar (barnase inhibitor)" evidence="2">
    <location>
        <begin position="167"/>
        <end position="237"/>
    </location>
</feature>
<protein>
    <recommendedName>
        <fullName evidence="2">Barstar (barnase inhibitor) domain-containing protein</fullName>
    </recommendedName>
</protein>
<dbReference type="InterPro" id="IPR035905">
    <property type="entry name" value="Barstar-like_sf"/>
</dbReference>
<proteinExistence type="inferred from homology"/>
<reference evidence="3 4" key="2">
    <citation type="journal article" date="2016" name="Int. J. Syst. Evol. Microbiol.">
        <title>Paenibacillus bovis sp. nov., isolated from raw yak (Bos grunniens) milk.</title>
        <authorList>
            <person name="Gao C."/>
            <person name="Han J."/>
            <person name="Liu Z."/>
            <person name="Xu X."/>
            <person name="Hang F."/>
            <person name="Wu Z."/>
        </authorList>
    </citation>
    <scope>NUCLEOTIDE SEQUENCE [LARGE SCALE GENOMIC DNA]</scope>
    <source>
        <strain evidence="3 4">BD3526</strain>
    </source>
</reference>
<gene>
    <name evidence="3" type="ORF">AR543_05960</name>
</gene>
<dbReference type="EMBL" id="CP013023">
    <property type="protein sequence ID" value="ANF98656.1"/>
    <property type="molecule type" value="Genomic_DNA"/>
</dbReference>
<comment type="similarity">
    <text evidence="1">Belongs to the barstar family.</text>
</comment>
<evidence type="ECO:0000313" key="3">
    <source>
        <dbReference type="EMBL" id="ANF98656.1"/>
    </source>
</evidence>
<evidence type="ECO:0000259" key="2">
    <source>
        <dbReference type="Pfam" id="PF01337"/>
    </source>
</evidence>
<dbReference type="KEGG" id="pbv:AR543_05960"/>
<dbReference type="InterPro" id="IPR000468">
    <property type="entry name" value="Barstar"/>
</dbReference>
<dbReference type="Proteomes" id="UP000078148">
    <property type="component" value="Chromosome"/>
</dbReference>
<evidence type="ECO:0000313" key="4">
    <source>
        <dbReference type="Proteomes" id="UP000078148"/>
    </source>
</evidence>
<dbReference type="Pfam" id="PF01337">
    <property type="entry name" value="Barstar"/>
    <property type="match status" value="1"/>
</dbReference>
<accession>A0A172ZLZ3</accession>
<organism evidence="3 4">
    <name type="scientific">Paenibacillus bovis</name>
    <dbReference type="NCBI Taxonomy" id="1616788"/>
    <lineage>
        <taxon>Bacteria</taxon>
        <taxon>Bacillati</taxon>
        <taxon>Bacillota</taxon>
        <taxon>Bacilli</taxon>
        <taxon>Bacillales</taxon>
        <taxon>Paenibacillaceae</taxon>
        <taxon>Paenibacillus</taxon>
    </lineage>
</organism>
<dbReference type="AlphaFoldDB" id="A0A172ZLZ3"/>
<reference evidence="4" key="1">
    <citation type="submission" date="2015-10" db="EMBL/GenBank/DDBJ databases">
        <title>Genome of Paenibacillus bovis sp. nov.</title>
        <authorList>
            <person name="Wu Z."/>
            <person name="Gao C."/>
            <person name="Liu Z."/>
            <person name="Zheng H."/>
        </authorList>
    </citation>
    <scope>NUCLEOTIDE SEQUENCE [LARGE SCALE GENOMIC DNA]</scope>
    <source>
        <strain evidence="4">BD3526</strain>
    </source>
</reference>
<dbReference type="Gene3D" id="3.30.370.10">
    <property type="entry name" value="Barstar-like"/>
    <property type="match status" value="1"/>
</dbReference>
<dbReference type="SUPFAM" id="SSF52038">
    <property type="entry name" value="Barstar-related"/>
    <property type="match status" value="1"/>
</dbReference>
<dbReference type="STRING" id="1616788.AR543_05960"/>
<evidence type="ECO:0000256" key="1">
    <source>
        <dbReference type="ARBA" id="ARBA00006845"/>
    </source>
</evidence>